<dbReference type="AlphaFoldDB" id="A0A562KW75"/>
<reference evidence="2 3" key="1">
    <citation type="journal article" date="2015" name="Stand. Genomic Sci.">
        <title>Genomic Encyclopedia of Bacterial and Archaeal Type Strains, Phase III: the genomes of soil and plant-associated and newly described type strains.</title>
        <authorList>
            <person name="Whitman W.B."/>
            <person name="Woyke T."/>
            <person name="Klenk H.P."/>
            <person name="Zhou Y."/>
            <person name="Lilburn T.G."/>
            <person name="Beck B.J."/>
            <person name="De Vos P."/>
            <person name="Vandamme P."/>
            <person name="Eisen J.A."/>
            <person name="Garrity G."/>
            <person name="Hugenholtz P."/>
            <person name="Kyrpides N.C."/>
        </authorList>
    </citation>
    <scope>NUCLEOTIDE SEQUENCE [LARGE SCALE GENOMIC DNA]</scope>
    <source>
        <strain evidence="2 3">CGMCC 1.10947</strain>
    </source>
</reference>
<dbReference type="EMBL" id="VLKL01000017">
    <property type="protein sequence ID" value="TWH99535.1"/>
    <property type="molecule type" value="Genomic_DNA"/>
</dbReference>
<dbReference type="OrthoDB" id="8236467at2"/>
<comment type="caution">
    <text evidence="2">The sequence shown here is derived from an EMBL/GenBank/DDBJ whole genome shotgun (WGS) entry which is preliminary data.</text>
</comment>
<dbReference type="Proteomes" id="UP000317176">
    <property type="component" value="Unassembled WGS sequence"/>
</dbReference>
<accession>A0A562KW75</accession>
<gene>
    <name evidence="2" type="ORF">IQ17_05253</name>
</gene>
<evidence type="ECO:0000313" key="2">
    <source>
        <dbReference type="EMBL" id="TWH99535.1"/>
    </source>
</evidence>
<proteinExistence type="predicted"/>
<feature type="transmembrane region" description="Helical" evidence="1">
    <location>
        <begin position="30"/>
        <end position="51"/>
    </location>
</feature>
<name>A0A562KW75_9BRAD</name>
<sequence length="108" mass="12021">MFEFTLEWTGLRSPVERAADALAVTDRIGWHQALILPLVLLIAFLFVLGLMTRSHLHERADRSLLYASFGSMGLPMLPLAPDSCRRPLNAGSTPRLQHADVLALLENE</sequence>
<keyword evidence="1" id="KW-1133">Transmembrane helix</keyword>
<keyword evidence="3" id="KW-1185">Reference proteome</keyword>
<protein>
    <submittedName>
        <fullName evidence="2">Uncharacterized protein</fullName>
    </submittedName>
</protein>
<evidence type="ECO:0000256" key="1">
    <source>
        <dbReference type="SAM" id="Phobius"/>
    </source>
</evidence>
<keyword evidence="1" id="KW-0812">Transmembrane</keyword>
<dbReference type="RefSeq" id="WP_145639726.1">
    <property type="nucleotide sequence ID" value="NZ_CP088014.1"/>
</dbReference>
<organism evidence="2 3">
    <name type="scientific">Bradyrhizobium daqingense</name>
    <dbReference type="NCBI Taxonomy" id="993502"/>
    <lineage>
        <taxon>Bacteria</taxon>
        <taxon>Pseudomonadati</taxon>
        <taxon>Pseudomonadota</taxon>
        <taxon>Alphaproteobacteria</taxon>
        <taxon>Hyphomicrobiales</taxon>
        <taxon>Nitrobacteraceae</taxon>
        <taxon>Bradyrhizobium</taxon>
    </lineage>
</organism>
<keyword evidence="1" id="KW-0472">Membrane</keyword>
<evidence type="ECO:0000313" key="3">
    <source>
        <dbReference type="Proteomes" id="UP000317176"/>
    </source>
</evidence>